<sequence>MTEKNNNSQSFSGKHFAAGAILGALVGAATALLLAPKSGKELRGDIAEGYHQVSEKTHQVADTVGKKSREVYGTVSQKGQEWAGKARDTAEDLKTWVQARRNPAAEASETETLDAQAEIAAASESAQEEGQNN</sequence>
<evidence type="ECO:0000256" key="1">
    <source>
        <dbReference type="SAM" id="MobiDB-lite"/>
    </source>
</evidence>
<comment type="caution">
    <text evidence="3">The sequence shown here is derived from an EMBL/GenBank/DDBJ whole genome shotgun (WGS) entry which is preliminary data.</text>
</comment>
<dbReference type="Proteomes" id="UP000677918">
    <property type="component" value="Unassembled WGS sequence"/>
</dbReference>
<name>A0A8J4H3T4_9BACL</name>
<dbReference type="EMBL" id="BOVK01000013">
    <property type="protein sequence ID" value="GIQ68153.1"/>
    <property type="molecule type" value="Genomic_DNA"/>
</dbReference>
<dbReference type="PANTHER" id="PTHR35792:SF2">
    <property type="entry name" value="GENERAL STRESS PROTEIN"/>
    <property type="match status" value="1"/>
</dbReference>
<keyword evidence="4" id="KW-1185">Reference proteome</keyword>
<dbReference type="Pfam" id="PF12732">
    <property type="entry name" value="YtxH"/>
    <property type="match status" value="1"/>
</dbReference>
<dbReference type="RefSeq" id="WP_213410766.1">
    <property type="nucleotide sequence ID" value="NZ_BOVK01000013.1"/>
</dbReference>
<dbReference type="InterPro" id="IPR024623">
    <property type="entry name" value="YtxH"/>
</dbReference>
<accession>A0A8J4H3T4</accession>
<keyword evidence="2" id="KW-1133">Transmembrane helix</keyword>
<dbReference type="InterPro" id="IPR052928">
    <property type="entry name" value="Desiccation-related_membrane"/>
</dbReference>
<feature type="compositionally biased region" description="Low complexity" evidence="1">
    <location>
        <begin position="115"/>
        <end position="133"/>
    </location>
</feature>
<reference evidence="3" key="1">
    <citation type="submission" date="2021-04" db="EMBL/GenBank/DDBJ databases">
        <title>Draft genome sequence of Xylanibacillus composti strain K13.</title>
        <authorList>
            <person name="Uke A."/>
            <person name="Chhe C."/>
            <person name="Baramee S."/>
            <person name="Kosugi A."/>
        </authorList>
    </citation>
    <scope>NUCLEOTIDE SEQUENCE</scope>
    <source>
        <strain evidence="3">K13</strain>
    </source>
</reference>
<keyword evidence="2" id="KW-0812">Transmembrane</keyword>
<organism evidence="3 4">
    <name type="scientific">Xylanibacillus composti</name>
    <dbReference type="NCBI Taxonomy" id="1572762"/>
    <lineage>
        <taxon>Bacteria</taxon>
        <taxon>Bacillati</taxon>
        <taxon>Bacillota</taxon>
        <taxon>Bacilli</taxon>
        <taxon>Bacillales</taxon>
        <taxon>Paenibacillaceae</taxon>
        <taxon>Xylanibacillus</taxon>
    </lineage>
</organism>
<protein>
    <submittedName>
        <fullName evidence="3">YtxH domain-containing protein</fullName>
    </submittedName>
</protein>
<evidence type="ECO:0000256" key="2">
    <source>
        <dbReference type="SAM" id="Phobius"/>
    </source>
</evidence>
<gene>
    <name evidence="3" type="ORF">XYCOK13_09770</name>
</gene>
<dbReference type="AlphaFoldDB" id="A0A8J4H3T4"/>
<feature type="region of interest" description="Disordered" evidence="1">
    <location>
        <begin position="101"/>
        <end position="133"/>
    </location>
</feature>
<keyword evidence="2" id="KW-0472">Membrane</keyword>
<dbReference type="PANTHER" id="PTHR35792">
    <property type="entry name" value="GENERAL STRESS PROTEIN"/>
    <property type="match status" value="1"/>
</dbReference>
<evidence type="ECO:0000313" key="3">
    <source>
        <dbReference type="EMBL" id="GIQ68153.1"/>
    </source>
</evidence>
<evidence type="ECO:0000313" key="4">
    <source>
        <dbReference type="Proteomes" id="UP000677918"/>
    </source>
</evidence>
<proteinExistence type="predicted"/>
<feature type="transmembrane region" description="Helical" evidence="2">
    <location>
        <begin position="16"/>
        <end position="35"/>
    </location>
</feature>